<dbReference type="Proteomes" id="UP000011135">
    <property type="component" value="Unassembled WGS sequence"/>
</dbReference>
<dbReference type="InterPro" id="IPR002347">
    <property type="entry name" value="SDR_fam"/>
</dbReference>
<evidence type="ECO:0000313" key="4">
    <source>
        <dbReference type="Proteomes" id="UP000011135"/>
    </source>
</evidence>
<dbReference type="PANTHER" id="PTHR43669">
    <property type="entry name" value="5-KETO-D-GLUCONATE 5-REDUCTASE"/>
    <property type="match status" value="1"/>
</dbReference>
<dbReference type="EMBL" id="AMZN01000194">
    <property type="protein sequence ID" value="ELR67989.1"/>
    <property type="molecule type" value="Genomic_DNA"/>
</dbReference>
<dbReference type="OrthoDB" id="9810908at2"/>
<organism evidence="3 4">
    <name type="scientific">Fulvivirga imtechensis AK7</name>
    <dbReference type="NCBI Taxonomy" id="1237149"/>
    <lineage>
        <taxon>Bacteria</taxon>
        <taxon>Pseudomonadati</taxon>
        <taxon>Bacteroidota</taxon>
        <taxon>Cytophagia</taxon>
        <taxon>Cytophagales</taxon>
        <taxon>Fulvivirgaceae</taxon>
        <taxon>Fulvivirga</taxon>
    </lineage>
</organism>
<name>L8JKF2_9BACT</name>
<protein>
    <submittedName>
        <fullName evidence="3">Oxidoreductase, short chain dehydrogenase/reductase family</fullName>
    </submittedName>
</protein>
<reference evidence="3 4" key="1">
    <citation type="submission" date="2012-12" db="EMBL/GenBank/DDBJ databases">
        <title>Genome assembly of Fulvivirga imtechensis AK7.</title>
        <authorList>
            <person name="Nupur N."/>
            <person name="Khatri I."/>
            <person name="Kumar R."/>
            <person name="Subramanian S."/>
            <person name="Pinnaka A."/>
        </authorList>
    </citation>
    <scope>NUCLEOTIDE SEQUENCE [LARGE SCALE GENOMIC DNA]</scope>
    <source>
        <strain evidence="3 4">AK7</strain>
    </source>
</reference>
<sequence length="231" mass="24792">MKKIAIITGASGNLGKACVSAFLDEDYDVIATVPPQESLGYNVPDRVIVKEVDLTNEGDVSRFIADQALQRSIDCALLLVGGFAMGNINDTSNAQLQKMFSLNFFTAYHCARPLFQKMQEQPTGGRIVIIGSKPALNPKEGKNAVAYALSKSLLFDLANILNAESSEGKVVTHVIAPSVIDTPPNREAMPTADFNAWVTPEAIASNILWLCSEKGASVRGGVFKLYGGVKE</sequence>
<dbReference type="RefSeq" id="WP_009583824.1">
    <property type="nucleotide sequence ID" value="NZ_AMZN01000194.1"/>
</dbReference>
<keyword evidence="2" id="KW-0560">Oxidoreductase</keyword>
<dbReference type="InterPro" id="IPR036291">
    <property type="entry name" value="NAD(P)-bd_dom_sf"/>
</dbReference>
<dbReference type="Pfam" id="PF00106">
    <property type="entry name" value="adh_short"/>
    <property type="match status" value="1"/>
</dbReference>
<dbReference type="STRING" id="1237149.C900_01324"/>
<dbReference type="SUPFAM" id="SSF51735">
    <property type="entry name" value="NAD(P)-binding Rossmann-fold domains"/>
    <property type="match status" value="1"/>
</dbReference>
<proteinExistence type="inferred from homology"/>
<evidence type="ECO:0000313" key="3">
    <source>
        <dbReference type="EMBL" id="ELR67989.1"/>
    </source>
</evidence>
<keyword evidence="4" id="KW-1185">Reference proteome</keyword>
<dbReference type="GO" id="GO:0016491">
    <property type="term" value="F:oxidoreductase activity"/>
    <property type="evidence" value="ECO:0007669"/>
    <property type="project" value="UniProtKB-KW"/>
</dbReference>
<dbReference type="eggNOG" id="COG1028">
    <property type="taxonomic scope" value="Bacteria"/>
</dbReference>
<dbReference type="PANTHER" id="PTHR43669:SF3">
    <property type="entry name" value="ALCOHOL DEHYDROGENASE, PUTATIVE (AFU_ORTHOLOGUE AFUA_3G03445)-RELATED"/>
    <property type="match status" value="1"/>
</dbReference>
<accession>L8JKF2</accession>
<gene>
    <name evidence="3" type="ORF">C900_01324</name>
</gene>
<evidence type="ECO:0000256" key="1">
    <source>
        <dbReference type="ARBA" id="ARBA00006484"/>
    </source>
</evidence>
<evidence type="ECO:0000256" key="2">
    <source>
        <dbReference type="ARBA" id="ARBA00023002"/>
    </source>
</evidence>
<dbReference type="PRINTS" id="PR00081">
    <property type="entry name" value="GDHRDH"/>
</dbReference>
<dbReference type="AlphaFoldDB" id="L8JKF2"/>
<dbReference type="Gene3D" id="3.40.50.720">
    <property type="entry name" value="NAD(P)-binding Rossmann-like Domain"/>
    <property type="match status" value="1"/>
</dbReference>
<dbReference type="PATRIC" id="fig|1237149.3.peg.5945"/>
<comment type="similarity">
    <text evidence="1">Belongs to the short-chain dehydrogenases/reductases (SDR) family.</text>
</comment>
<comment type="caution">
    <text evidence="3">The sequence shown here is derived from an EMBL/GenBank/DDBJ whole genome shotgun (WGS) entry which is preliminary data.</text>
</comment>